<dbReference type="SUPFAM" id="SSF52317">
    <property type="entry name" value="Class I glutamine amidotransferase-like"/>
    <property type="match status" value="1"/>
</dbReference>
<comment type="caution">
    <text evidence="2">The sequence shown here is derived from an EMBL/GenBank/DDBJ whole genome shotgun (WGS) entry which is preliminary data.</text>
</comment>
<dbReference type="CDD" id="cd01741">
    <property type="entry name" value="GATase1_1"/>
    <property type="match status" value="1"/>
</dbReference>
<sequence>MAPIRIALFLCDHTPPPVRETDGDYLNVFRTLLRDSSPSTEFDLVPFEVRERLQYPEPEEIDGFQAILLTGSAASAYENVEWINKLVAYIASIAEEKPHIKLLGICFGHQIISRALGSDCVPNDGKWEVGVTPVTLTETGKQLFGADDLNIQQMHRDHVPDVPRSCILLASTSVTPNQGYIRFPPSTPPPETFTPDLIKDIQIFTVQGHPEFTKRIVGHLVDLRETSGIITKAIAEDSRRREDWRNDGVDVIGKVIWKVLGVGHDLGEERVDLVEPVHA</sequence>
<reference evidence="2" key="1">
    <citation type="submission" date="2022-07" db="EMBL/GenBank/DDBJ databases">
        <title>Genome Sequence of Physisporinus lineatus.</title>
        <authorList>
            <person name="Buettner E."/>
        </authorList>
    </citation>
    <scope>NUCLEOTIDE SEQUENCE</scope>
    <source>
        <strain evidence="2">VT162</strain>
    </source>
</reference>
<dbReference type="Pfam" id="PF00117">
    <property type="entry name" value="GATase"/>
    <property type="match status" value="1"/>
</dbReference>
<dbReference type="InterPro" id="IPR044992">
    <property type="entry name" value="ChyE-like"/>
</dbReference>
<organism evidence="2 3">
    <name type="scientific">Meripilus lineatus</name>
    <dbReference type="NCBI Taxonomy" id="2056292"/>
    <lineage>
        <taxon>Eukaryota</taxon>
        <taxon>Fungi</taxon>
        <taxon>Dikarya</taxon>
        <taxon>Basidiomycota</taxon>
        <taxon>Agaricomycotina</taxon>
        <taxon>Agaricomycetes</taxon>
        <taxon>Polyporales</taxon>
        <taxon>Meripilaceae</taxon>
        <taxon>Meripilus</taxon>
    </lineage>
</organism>
<name>A0AAD5YL87_9APHY</name>
<dbReference type="Gene3D" id="3.40.50.880">
    <property type="match status" value="1"/>
</dbReference>
<keyword evidence="3" id="KW-1185">Reference proteome</keyword>
<dbReference type="EMBL" id="JANAWD010000078">
    <property type="protein sequence ID" value="KAJ3487958.1"/>
    <property type="molecule type" value="Genomic_DNA"/>
</dbReference>
<dbReference type="PANTHER" id="PTHR42695:SF5">
    <property type="entry name" value="GLUTAMINE AMIDOTRANSFERASE YLR126C-RELATED"/>
    <property type="match status" value="1"/>
</dbReference>
<dbReference type="InterPro" id="IPR029062">
    <property type="entry name" value="Class_I_gatase-like"/>
</dbReference>
<dbReference type="PROSITE" id="PS51273">
    <property type="entry name" value="GATASE_TYPE_1"/>
    <property type="match status" value="1"/>
</dbReference>
<evidence type="ECO:0000313" key="2">
    <source>
        <dbReference type="EMBL" id="KAJ3487958.1"/>
    </source>
</evidence>
<dbReference type="InterPro" id="IPR017926">
    <property type="entry name" value="GATASE"/>
</dbReference>
<proteinExistence type="predicted"/>
<evidence type="ECO:0000259" key="1">
    <source>
        <dbReference type="Pfam" id="PF00117"/>
    </source>
</evidence>
<dbReference type="AlphaFoldDB" id="A0AAD5YL87"/>
<gene>
    <name evidence="2" type="ORF">NLI96_g3183</name>
</gene>
<feature type="domain" description="Glutamine amidotransferase" evidence="1">
    <location>
        <begin position="59"/>
        <end position="170"/>
    </location>
</feature>
<evidence type="ECO:0000313" key="3">
    <source>
        <dbReference type="Proteomes" id="UP001212997"/>
    </source>
</evidence>
<dbReference type="GO" id="GO:0005829">
    <property type="term" value="C:cytosol"/>
    <property type="evidence" value="ECO:0007669"/>
    <property type="project" value="TreeGrafter"/>
</dbReference>
<accession>A0AAD5YL87</accession>
<dbReference type="Proteomes" id="UP001212997">
    <property type="component" value="Unassembled WGS sequence"/>
</dbReference>
<protein>
    <recommendedName>
        <fullName evidence="1">Glutamine amidotransferase domain-containing protein</fullName>
    </recommendedName>
</protein>
<dbReference type="PANTHER" id="PTHR42695">
    <property type="entry name" value="GLUTAMINE AMIDOTRANSFERASE YLR126C-RELATED"/>
    <property type="match status" value="1"/>
</dbReference>
<dbReference type="GO" id="GO:0005634">
    <property type="term" value="C:nucleus"/>
    <property type="evidence" value="ECO:0007669"/>
    <property type="project" value="TreeGrafter"/>
</dbReference>